<gene>
    <name evidence="2" type="ORF">ODALV1_LOCUS3755</name>
</gene>
<feature type="region of interest" description="Disordered" evidence="1">
    <location>
        <begin position="1"/>
        <end position="55"/>
    </location>
</feature>
<feature type="compositionally biased region" description="Acidic residues" evidence="1">
    <location>
        <begin position="76"/>
        <end position="93"/>
    </location>
</feature>
<organism evidence="2 3">
    <name type="scientific">Orchesella dallaii</name>
    <dbReference type="NCBI Taxonomy" id="48710"/>
    <lineage>
        <taxon>Eukaryota</taxon>
        <taxon>Metazoa</taxon>
        <taxon>Ecdysozoa</taxon>
        <taxon>Arthropoda</taxon>
        <taxon>Hexapoda</taxon>
        <taxon>Collembola</taxon>
        <taxon>Entomobryomorpha</taxon>
        <taxon>Entomobryoidea</taxon>
        <taxon>Orchesellidae</taxon>
        <taxon>Orchesellinae</taxon>
        <taxon>Orchesella</taxon>
    </lineage>
</organism>
<reference evidence="2 3" key="1">
    <citation type="submission" date="2024-08" db="EMBL/GenBank/DDBJ databases">
        <authorList>
            <person name="Cucini C."/>
            <person name="Frati F."/>
        </authorList>
    </citation>
    <scope>NUCLEOTIDE SEQUENCE [LARGE SCALE GENOMIC DNA]</scope>
</reference>
<protein>
    <submittedName>
        <fullName evidence="2">Uncharacterized protein</fullName>
    </submittedName>
</protein>
<evidence type="ECO:0000313" key="2">
    <source>
        <dbReference type="EMBL" id="CAL8077262.1"/>
    </source>
</evidence>
<comment type="caution">
    <text evidence="2">The sequence shown here is derived from an EMBL/GenBank/DDBJ whole genome shotgun (WGS) entry which is preliminary data.</text>
</comment>
<evidence type="ECO:0000313" key="3">
    <source>
        <dbReference type="Proteomes" id="UP001642540"/>
    </source>
</evidence>
<sequence>MFTDNKLMLNPEPADPEQQHERDSTLNPTTPTNAPLDLTQPSFKPKSEWSNIPKPSIDPIAIARFHAEEIRPVEKEEVEEKEEEEEEDEDDETVYFRTVKLR</sequence>
<feature type="region of interest" description="Disordered" evidence="1">
    <location>
        <begin position="73"/>
        <end position="102"/>
    </location>
</feature>
<dbReference type="EMBL" id="CAXLJM020000012">
    <property type="protein sequence ID" value="CAL8077262.1"/>
    <property type="molecule type" value="Genomic_DNA"/>
</dbReference>
<feature type="compositionally biased region" description="Low complexity" evidence="1">
    <location>
        <begin position="25"/>
        <end position="39"/>
    </location>
</feature>
<dbReference type="Proteomes" id="UP001642540">
    <property type="component" value="Unassembled WGS sequence"/>
</dbReference>
<accession>A0ABP1PTV7</accession>
<evidence type="ECO:0000256" key="1">
    <source>
        <dbReference type="SAM" id="MobiDB-lite"/>
    </source>
</evidence>
<proteinExistence type="predicted"/>
<keyword evidence="3" id="KW-1185">Reference proteome</keyword>
<name>A0ABP1PTV7_9HEXA</name>